<evidence type="ECO:0000313" key="1">
    <source>
        <dbReference type="EMBL" id="OPC84231.1"/>
    </source>
</evidence>
<reference evidence="1 2" key="1">
    <citation type="submission" date="2017-03" db="EMBL/GenBank/DDBJ databases">
        <title>Draft genome sequence of Streptomyces scabrisporus NF3, endophyte isolated from Amphipterygium adstringens.</title>
        <authorList>
            <person name="Vazquez M."/>
            <person name="Ceapa C.D."/>
            <person name="Rodriguez Luna D."/>
            <person name="Sanchez Esquivel S."/>
        </authorList>
    </citation>
    <scope>NUCLEOTIDE SEQUENCE [LARGE SCALE GENOMIC DNA]</scope>
    <source>
        <strain evidence="1 2">NF3</strain>
    </source>
</reference>
<dbReference type="RefSeq" id="WP_078978525.1">
    <property type="nucleotide sequence ID" value="NZ_MWQN01000001.1"/>
</dbReference>
<proteinExistence type="predicted"/>
<keyword evidence="2" id="KW-1185">Reference proteome</keyword>
<evidence type="ECO:0000313" key="2">
    <source>
        <dbReference type="Proteomes" id="UP000190037"/>
    </source>
</evidence>
<organism evidence="1 2">
    <name type="scientific">Embleya scabrispora</name>
    <dbReference type="NCBI Taxonomy" id="159449"/>
    <lineage>
        <taxon>Bacteria</taxon>
        <taxon>Bacillati</taxon>
        <taxon>Actinomycetota</taxon>
        <taxon>Actinomycetes</taxon>
        <taxon>Kitasatosporales</taxon>
        <taxon>Streptomycetaceae</taxon>
        <taxon>Embleya</taxon>
    </lineage>
</organism>
<protein>
    <submittedName>
        <fullName evidence="1">Uncharacterized protein</fullName>
    </submittedName>
</protein>
<gene>
    <name evidence="1" type="ORF">B4N89_27820</name>
</gene>
<accession>A0A1T3P5J6</accession>
<dbReference type="AlphaFoldDB" id="A0A1T3P5J6"/>
<name>A0A1T3P5J6_9ACTN</name>
<dbReference type="EMBL" id="MWQN01000001">
    <property type="protein sequence ID" value="OPC84231.1"/>
    <property type="molecule type" value="Genomic_DNA"/>
</dbReference>
<dbReference type="Proteomes" id="UP000190037">
    <property type="component" value="Unassembled WGS sequence"/>
</dbReference>
<dbReference type="STRING" id="159449.B4N89_27820"/>
<comment type="caution">
    <text evidence="1">The sequence shown here is derived from an EMBL/GenBank/DDBJ whole genome shotgun (WGS) entry which is preliminary data.</text>
</comment>
<sequence>MTTTATATAQVTVGRGVVAHEVRGQGRTTCGRRVNATLEAGHGRKTCKTCARRTAKPAAPAAPVAAPAPAMVSVLGRDLRVGMRMLEDDGMGGTSPLRVAGAVNRGTWVRLTVVDAWGTEMSQQCGPNDVFEVLAA</sequence>